<evidence type="ECO:0000256" key="1">
    <source>
        <dbReference type="ARBA" id="ARBA00004138"/>
    </source>
</evidence>
<evidence type="ECO:0000313" key="10">
    <source>
        <dbReference type="EMBL" id="EEH52946.1"/>
    </source>
</evidence>
<dbReference type="eggNOG" id="ENOG502QU7J">
    <property type="taxonomic scope" value="Eukaryota"/>
</dbReference>
<dbReference type="STRING" id="564608.C1N4J1"/>
<dbReference type="RefSeq" id="XP_003063007.1">
    <property type="nucleotide sequence ID" value="XM_003062961.1"/>
</dbReference>
<dbReference type="InterPro" id="IPR025254">
    <property type="entry name" value="CCDC113/CCDC96_CC"/>
</dbReference>
<organism evidence="11">
    <name type="scientific">Micromonas pusilla (strain CCMP1545)</name>
    <name type="common">Picoplanktonic green alga</name>
    <dbReference type="NCBI Taxonomy" id="564608"/>
    <lineage>
        <taxon>Eukaryota</taxon>
        <taxon>Viridiplantae</taxon>
        <taxon>Chlorophyta</taxon>
        <taxon>Mamiellophyceae</taxon>
        <taxon>Mamiellales</taxon>
        <taxon>Mamiellaceae</taxon>
        <taxon>Micromonas</taxon>
    </lineage>
</organism>
<dbReference type="OrthoDB" id="10259713at2759"/>
<evidence type="ECO:0000256" key="2">
    <source>
        <dbReference type="ARBA" id="ARBA00022794"/>
    </source>
</evidence>
<dbReference type="EMBL" id="GG663747">
    <property type="protein sequence ID" value="EEH52946.1"/>
    <property type="molecule type" value="Genomic_DNA"/>
</dbReference>
<keyword evidence="4" id="KW-0966">Cell projection</keyword>
<proteinExistence type="inferred from homology"/>
<evidence type="ECO:0000256" key="3">
    <source>
        <dbReference type="ARBA" id="ARBA00023054"/>
    </source>
</evidence>
<gene>
    <name evidence="10" type="ORF">MICPUCDRAFT_4254</name>
</gene>
<dbReference type="GeneID" id="9688447"/>
<evidence type="ECO:0000259" key="9">
    <source>
        <dbReference type="Pfam" id="PF13870"/>
    </source>
</evidence>
<accession>C1N4J1</accession>
<evidence type="ECO:0000313" key="11">
    <source>
        <dbReference type="Proteomes" id="UP000001876"/>
    </source>
</evidence>
<evidence type="ECO:0000256" key="7">
    <source>
        <dbReference type="SAM" id="Coils"/>
    </source>
</evidence>
<dbReference type="InterPro" id="IPR051885">
    <property type="entry name" value="CC_CF"/>
</dbReference>
<dbReference type="Pfam" id="PF13870">
    <property type="entry name" value="CCDC113_CCDC96_CC"/>
    <property type="match status" value="1"/>
</dbReference>
<comment type="subcellular location">
    <subcellularLocation>
        <location evidence="1">Cell projection</location>
        <location evidence="1">Cilium</location>
    </subcellularLocation>
</comment>
<keyword evidence="2" id="KW-0970">Cilium biogenesis/degradation</keyword>
<dbReference type="AlphaFoldDB" id="C1N4J1"/>
<dbReference type="GO" id="GO:0005930">
    <property type="term" value="C:axoneme"/>
    <property type="evidence" value="ECO:0007669"/>
    <property type="project" value="TreeGrafter"/>
</dbReference>
<evidence type="ECO:0000256" key="5">
    <source>
        <dbReference type="ARBA" id="ARBA00044506"/>
    </source>
</evidence>
<name>C1N4J1_MICPC</name>
<feature type="non-terminal residue" evidence="10">
    <location>
        <position position="1"/>
    </location>
</feature>
<protein>
    <recommendedName>
        <fullName evidence="6">Cilia- and flagella-associated protein 263</fullName>
    </recommendedName>
</protein>
<dbReference type="Proteomes" id="UP000001876">
    <property type="component" value="Unassembled WGS sequence"/>
</dbReference>
<feature type="region of interest" description="Disordered" evidence="8">
    <location>
        <begin position="1"/>
        <end position="35"/>
    </location>
</feature>
<dbReference type="PANTHER" id="PTHR15654:SF2">
    <property type="entry name" value="COILED-COIL DOMAIN-CONTAINING PROTEIN 113"/>
    <property type="match status" value="1"/>
</dbReference>
<feature type="domain" description="CCDC113/CCDC96 coiled-coil" evidence="9">
    <location>
        <begin position="82"/>
        <end position="251"/>
    </location>
</feature>
<evidence type="ECO:0000256" key="6">
    <source>
        <dbReference type="ARBA" id="ARBA00044798"/>
    </source>
</evidence>
<comment type="similarity">
    <text evidence="5">Belongs to the CFAP263 family.</text>
</comment>
<dbReference type="KEGG" id="mpp:MICPUCDRAFT_4254"/>
<dbReference type="PANTHER" id="PTHR15654">
    <property type="entry name" value="COILED-COIL DOMAIN-CONTAINING PROTEIN 113-RELATED"/>
    <property type="match status" value="1"/>
</dbReference>
<keyword evidence="11" id="KW-1185">Reference proteome</keyword>
<feature type="non-terminal residue" evidence="10">
    <location>
        <position position="251"/>
    </location>
</feature>
<dbReference type="GO" id="GO:0060271">
    <property type="term" value="P:cilium assembly"/>
    <property type="evidence" value="ECO:0007669"/>
    <property type="project" value="TreeGrafter"/>
</dbReference>
<evidence type="ECO:0000256" key="4">
    <source>
        <dbReference type="ARBA" id="ARBA00023273"/>
    </source>
</evidence>
<feature type="coiled-coil region" evidence="7">
    <location>
        <begin position="94"/>
        <end position="150"/>
    </location>
</feature>
<sequence>LELSAADKLRVATTEHERAEAAVTRAEENGEKRLGDLRARLEETELRVAETKRETFEFKRDVVLGAIAAERVQRAMEQSIHAKDSDVGKLALKNSTLKAQVAMAESQLKQKEEQGDALHPIDFEQLKIEHEQYVRKIEEKNAELLRLKRATGNVVEQLSKTKRKLSDTIKRGTWLRDQMIFKRQLSATFDEALKRAAVEHAAARRTNKLLNTTASSDENPAVTDYLHAKRAATEWEKKAGDYERKLEVAEM</sequence>
<reference evidence="10 11" key="1">
    <citation type="journal article" date="2009" name="Science">
        <title>Green evolution and dynamic adaptations revealed by genomes of the marine picoeukaryotes Micromonas.</title>
        <authorList>
            <person name="Worden A.Z."/>
            <person name="Lee J.H."/>
            <person name="Mock T."/>
            <person name="Rouze P."/>
            <person name="Simmons M.P."/>
            <person name="Aerts A.L."/>
            <person name="Allen A.E."/>
            <person name="Cuvelier M.L."/>
            <person name="Derelle E."/>
            <person name="Everett M.V."/>
            <person name="Foulon E."/>
            <person name="Grimwood J."/>
            <person name="Gundlach H."/>
            <person name="Henrissat B."/>
            <person name="Napoli C."/>
            <person name="McDonald S.M."/>
            <person name="Parker M.S."/>
            <person name="Rombauts S."/>
            <person name="Salamov A."/>
            <person name="Von Dassow P."/>
            <person name="Badger J.H."/>
            <person name="Coutinho P.M."/>
            <person name="Demir E."/>
            <person name="Dubchak I."/>
            <person name="Gentemann C."/>
            <person name="Eikrem W."/>
            <person name="Gready J.E."/>
            <person name="John U."/>
            <person name="Lanier W."/>
            <person name="Lindquist E.A."/>
            <person name="Lucas S."/>
            <person name="Mayer K.F."/>
            <person name="Moreau H."/>
            <person name="Not F."/>
            <person name="Otillar R."/>
            <person name="Panaud O."/>
            <person name="Pangilinan J."/>
            <person name="Paulsen I."/>
            <person name="Piegu B."/>
            <person name="Poliakov A."/>
            <person name="Robbens S."/>
            <person name="Schmutz J."/>
            <person name="Toulza E."/>
            <person name="Wyss T."/>
            <person name="Zelensky A."/>
            <person name="Zhou K."/>
            <person name="Armbrust E.V."/>
            <person name="Bhattacharya D."/>
            <person name="Goodenough U.W."/>
            <person name="Van de Peer Y."/>
            <person name="Grigoriev I.V."/>
        </authorList>
    </citation>
    <scope>NUCLEOTIDE SEQUENCE [LARGE SCALE GENOMIC DNA]</scope>
    <source>
        <strain evidence="10 11">CCMP1545</strain>
    </source>
</reference>
<keyword evidence="3 7" id="KW-0175">Coiled coil</keyword>
<dbReference type="OMA" id="MFESFIC"/>
<dbReference type="GO" id="GO:0036064">
    <property type="term" value="C:ciliary basal body"/>
    <property type="evidence" value="ECO:0007669"/>
    <property type="project" value="TreeGrafter"/>
</dbReference>
<evidence type="ECO:0000256" key="8">
    <source>
        <dbReference type="SAM" id="MobiDB-lite"/>
    </source>
</evidence>